<reference evidence="3 4" key="1">
    <citation type="submission" date="2016-10" db="EMBL/GenBank/DDBJ databases">
        <authorList>
            <person name="de Groot N.N."/>
        </authorList>
    </citation>
    <scope>NUCLEOTIDE SEQUENCE [LARGE SCALE GENOMIC DNA]</scope>
    <source>
        <strain evidence="3 4">DSM 1736</strain>
    </source>
</reference>
<dbReference type="STRING" id="146817.SAMN04488502_101667"/>
<keyword evidence="1" id="KW-0408">Iron</keyword>
<dbReference type="SMART" id="SM00899">
    <property type="entry name" value="FeoA"/>
    <property type="match status" value="1"/>
</dbReference>
<dbReference type="Pfam" id="PF04023">
    <property type="entry name" value="FeoA"/>
    <property type="match status" value="1"/>
</dbReference>
<sequence length="73" mass="7882">MLISVAACKQGEKLIIATVKTSNDTILHKMAVFGILPGAECRILQTRPAFVLQVGHTLLAVDRIIAGTIYGYK</sequence>
<dbReference type="OrthoDB" id="532181at2"/>
<accession>A0A1G9MEJ6</accession>
<evidence type="ECO:0000256" key="1">
    <source>
        <dbReference type="ARBA" id="ARBA00023004"/>
    </source>
</evidence>
<dbReference type="Gene3D" id="2.30.30.90">
    <property type="match status" value="1"/>
</dbReference>
<dbReference type="EMBL" id="FNHB01000001">
    <property type="protein sequence ID" value="SDL72690.1"/>
    <property type="molecule type" value="Genomic_DNA"/>
</dbReference>
<dbReference type="Proteomes" id="UP000214880">
    <property type="component" value="Unassembled WGS sequence"/>
</dbReference>
<dbReference type="GO" id="GO:0046914">
    <property type="term" value="F:transition metal ion binding"/>
    <property type="evidence" value="ECO:0007669"/>
    <property type="project" value="InterPro"/>
</dbReference>
<evidence type="ECO:0000259" key="2">
    <source>
        <dbReference type="SMART" id="SM00899"/>
    </source>
</evidence>
<proteinExistence type="predicted"/>
<evidence type="ECO:0000313" key="4">
    <source>
        <dbReference type="Proteomes" id="UP000214880"/>
    </source>
</evidence>
<dbReference type="InterPro" id="IPR007167">
    <property type="entry name" value="Fe-transptr_FeoA-like"/>
</dbReference>
<gene>
    <name evidence="3" type="ORF">SAMN04488502_101667</name>
</gene>
<protein>
    <submittedName>
        <fullName evidence="3">Ferrous iron transport protein A</fullName>
    </submittedName>
</protein>
<dbReference type="InterPro" id="IPR038157">
    <property type="entry name" value="FeoA_core_dom"/>
</dbReference>
<organism evidence="3 4">
    <name type="scientific">Dendrosporobacter quercicolus</name>
    <dbReference type="NCBI Taxonomy" id="146817"/>
    <lineage>
        <taxon>Bacteria</taxon>
        <taxon>Bacillati</taxon>
        <taxon>Bacillota</taxon>
        <taxon>Negativicutes</taxon>
        <taxon>Selenomonadales</taxon>
        <taxon>Sporomusaceae</taxon>
        <taxon>Dendrosporobacter</taxon>
    </lineage>
</organism>
<feature type="domain" description="Ferrous iron transporter FeoA-like" evidence="2">
    <location>
        <begin position="3"/>
        <end position="73"/>
    </location>
</feature>
<dbReference type="InterPro" id="IPR008988">
    <property type="entry name" value="Transcriptional_repressor_C"/>
</dbReference>
<dbReference type="AlphaFoldDB" id="A0A1G9MEJ6"/>
<keyword evidence="4" id="KW-1185">Reference proteome</keyword>
<dbReference type="SUPFAM" id="SSF50037">
    <property type="entry name" value="C-terminal domain of transcriptional repressors"/>
    <property type="match status" value="1"/>
</dbReference>
<evidence type="ECO:0000313" key="3">
    <source>
        <dbReference type="EMBL" id="SDL72690.1"/>
    </source>
</evidence>
<dbReference type="RefSeq" id="WP_092068239.1">
    <property type="nucleotide sequence ID" value="NZ_FNHB01000001.1"/>
</dbReference>
<name>A0A1G9MEJ6_9FIRM</name>